<gene>
    <name evidence="1" type="ORF">GCM10025783_26930</name>
</gene>
<dbReference type="RefSeq" id="WP_345481800.1">
    <property type="nucleotide sequence ID" value="NZ_BAABLP010000006.1"/>
</dbReference>
<sequence length="189" mass="20254">MRWDELFADLEGQLEHGLGAEEREAELEEERLRVGRTSLRDRIAAVAAAGEALRVRLLDGSALELVPRTVGRDWASGDLVGSAAQVVLPVSAVAALLPTAAQVARSLEPVALGAVTDRIGLAFVLRDLARRRRTVQLTVPGGALSGTIDRVGRDHLDLAVHPADGWRRASAVARIEVLALTQVLLVRVD</sequence>
<protein>
    <recommendedName>
        <fullName evidence="3">Fis family transcriptional regulator</fullName>
    </recommendedName>
</protein>
<dbReference type="EMBL" id="BAABLP010000006">
    <property type="protein sequence ID" value="GAA4752679.1"/>
    <property type="molecule type" value="Genomic_DNA"/>
</dbReference>
<accession>A0ABP8ZDE5</accession>
<evidence type="ECO:0008006" key="3">
    <source>
        <dbReference type="Google" id="ProtNLM"/>
    </source>
</evidence>
<keyword evidence="2" id="KW-1185">Reference proteome</keyword>
<organism evidence="1 2">
    <name type="scientific">Amnibacterium soli</name>
    <dbReference type="NCBI Taxonomy" id="1282736"/>
    <lineage>
        <taxon>Bacteria</taxon>
        <taxon>Bacillati</taxon>
        <taxon>Actinomycetota</taxon>
        <taxon>Actinomycetes</taxon>
        <taxon>Micrococcales</taxon>
        <taxon>Microbacteriaceae</taxon>
        <taxon>Amnibacterium</taxon>
    </lineage>
</organism>
<evidence type="ECO:0000313" key="2">
    <source>
        <dbReference type="Proteomes" id="UP001500121"/>
    </source>
</evidence>
<comment type="caution">
    <text evidence="1">The sequence shown here is derived from an EMBL/GenBank/DDBJ whole genome shotgun (WGS) entry which is preliminary data.</text>
</comment>
<evidence type="ECO:0000313" key="1">
    <source>
        <dbReference type="EMBL" id="GAA4752679.1"/>
    </source>
</evidence>
<dbReference type="Proteomes" id="UP001500121">
    <property type="component" value="Unassembled WGS sequence"/>
</dbReference>
<proteinExistence type="predicted"/>
<name>A0ABP8ZDE5_9MICO</name>
<reference evidence="2" key="1">
    <citation type="journal article" date="2019" name="Int. J. Syst. Evol. Microbiol.">
        <title>The Global Catalogue of Microorganisms (GCM) 10K type strain sequencing project: providing services to taxonomists for standard genome sequencing and annotation.</title>
        <authorList>
            <consortium name="The Broad Institute Genomics Platform"/>
            <consortium name="The Broad Institute Genome Sequencing Center for Infectious Disease"/>
            <person name="Wu L."/>
            <person name="Ma J."/>
        </authorList>
    </citation>
    <scope>NUCLEOTIDE SEQUENCE [LARGE SCALE GENOMIC DNA]</scope>
    <source>
        <strain evidence="2">JCM 19015</strain>
    </source>
</reference>